<proteinExistence type="predicted"/>
<accession>A0A3B0Y862</accession>
<protein>
    <submittedName>
        <fullName evidence="2">Uncharacterized protein</fullName>
    </submittedName>
</protein>
<feature type="region of interest" description="Disordered" evidence="1">
    <location>
        <begin position="58"/>
        <end position="100"/>
    </location>
</feature>
<organism evidence="2">
    <name type="scientific">hydrothermal vent metagenome</name>
    <dbReference type="NCBI Taxonomy" id="652676"/>
    <lineage>
        <taxon>unclassified sequences</taxon>
        <taxon>metagenomes</taxon>
        <taxon>ecological metagenomes</taxon>
    </lineage>
</organism>
<feature type="compositionally biased region" description="Low complexity" evidence="1">
    <location>
        <begin position="81"/>
        <end position="92"/>
    </location>
</feature>
<evidence type="ECO:0000256" key="1">
    <source>
        <dbReference type="SAM" id="MobiDB-lite"/>
    </source>
</evidence>
<dbReference type="AlphaFoldDB" id="A0A3B0Y862"/>
<dbReference type="EMBL" id="UOFJ01000516">
    <property type="protein sequence ID" value="VAW70359.1"/>
    <property type="molecule type" value="Genomic_DNA"/>
</dbReference>
<name>A0A3B0Y862_9ZZZZ</name>
<evidence type="ECO:0000313" key="2">
    <source>
        <dbReference type="EMBL" id="VAW70359.1"/>
    </source>
</evidence>
<reference evidence="2" key="1">
    <citation type="submission" date="2018-06" db="EMBL/GenBank/DDBJ databases">
        <authorList>
            <person name="Zhirakovskaya E."/>
        </authorList>
    </citation>
    <scope>NUCLEOTIDE SEQUENCE</scope>
</reference>
<gene>
    <name evidence="2" type="ORF">MNBD_GAMMA10-693</name>
</gene>
<sequence>MSGKLIEPKVITDLNNDPVALLPKGFTFNDERWDSIWAEYDKKGQSLTSEDLKRLFPDDPSLHVTPVIRTGSQTGNEFRPTPDSTAPSPDSANQSPDSTK</sequence>